<dbReference type="EMBL" id="CM042884">
    <property type="protein sequence ID" value="KAI4368205.1"/>
    <property type="molecule type" value="Genomic_DNA"/>
</dbReference>
<sequence length="837" mass="93021">MILLLMALFRPNSSSSDTITATRSIMDGNVLVSDGGTFALGFFSRGGSALRFVGIWYSKVPTKTVVWVANRENPLKGTSGVLFIDSLGNLVLASGNGSSPVWSTNVSEPIRGDSNPVVRLLDSGNLVLFQDVDEKVIRWQSFDYPTDTLLPDMKLGLNRKSGFTWSLTSWRSDDDPRPGNSTYKIDPTGYPQLFLYKDGMPHWRGGPWTGLRWSGVPEMTKKYIFNVSFMNDQNEVSIKYSVTNASIVSIMVLNSTGTVSRITWIGRDQQWVTFWFDPKEPCDYYNPCGPNGNCNPYTVDQFMCSCLPGFEPKSPGDWYLRDGTGGCLRRNGDSLCQSGEGFMKVGNLKLPDTSDAMVDMSLSLTDCEQMCLKNCSCTAYASADEREGGSGCLTWYKDLVDTRTFSNVGQDMYVRVNATELALHLEKNGGRRNKKIAVTLSVTGTLLLLLLVPVVILLKRRRATGKRTQWPATTFLSSNASPVNFTDSTQTKELDQTSNSDAGLPSFDLGFVTAATDNFSFENRLGQGGFGTVHKGTTSDGTEIAVKRLSEYSGQGNEEFKNEVNLIAKLQHRNLVRILGFCFQDHEKMLIYEYLPNGSLDTLLFDNSKRYLLDWRKRFDIATGIARGLLYLHQDSRLRIIHRDLKASNVLLDAEMRPKISDFGMARICGGDQIEGNTKRVVGTYGYMAPEYAMEGLFSVKSDVYSFGILLLEIVSGKRNSTYYHEDCSSNLIGHVWELWQEGKSMDIVDKSMGGEDQHSRKEILRCIHVGLLCVQELAADRPTMSEVLFMLGNDGFLPSPNQPAYIIRGSRVRLDNSTSDGTCSVSDATITVVEAR</sequence>
<gene>
    <name evidence="1" type="ORF">MLD38_016789</name>
</gene>
<protein>
    <submittedName>
        <fullName evidence="1">Uncharacterized protein</fullName>
    </submittedName>
</protein>
<comment type="caution">
    <text evidence="1">The sequence shown here is derived from an EMBL/GenBank/DDBJ whole genome shotgun (WGS) entry which is preliminary data.</text>
</comment>
<evidence type="ECO:0000313" key="2">
    <source>
        <dbReference type="Proteomes" id="UP001057402"/>
    </source>
</evidence>
<organism evidence="1 2">
    <name type="scientific">Melastoma candidum</name>
    <dbReference type="NCBI Taxonomy" id="119954"/>
    <lineage>
        <taxon>Eukaryota</taxon>
        <taxon>Viridiplantae</taxon>
        <taxon>Streptophyta</taxon>
        <taxon>Embryophyta</taxon>
        <taxon>Tracheophyta</taxon>
        <taxon>Spermatophyta</taxon>
        <taxon>Magnoliopsida</taxon>
        <taxon>eudicotyledons</taxon>
        <taxon>Gunneridae</taxon>
        <taxon>Pentapetalae</taxon>
        <taxon>rosids</taxon>
        <taxon>malvids</taxon>
        <taxon>Myrtales</taxon>
        <taxon>Melastomataceae</taxon>
        <taxon>Melastomatoideae</taxon>
        <taxon>Melastomateae</taxon>
        <taxon>Melastoma</taxon>
    </lineage>
</organism>
<evidence type="ECO:0000313" key="1">
    <source>
        <dbReference type="EMBL" id="KAI4368205.1"/>
    </source>
</evidence>
<proteinExistence type="predicted"/>
<name>A0ACB9QNK2_9MYRT</name>
<keyword evidence="2" id="KW-1185">Reference proteome</keyword>
<reference evidence="2" key="1">
    <citation type="journal article" date="2023" name="Front. Plant Sci.">
        <title>Chromosomal-level genome assembly of Melastoma candidum provides insights into trichome evolution.</title>
        <authorList>
            <person name="Zhong Y."/>
            <person name="Wu W."/>
            <person name="Sun C."/>
            <person name="Zou P."/>
            <person name="Liu Y."/>
            <person name="Dai S."/>
            <person name="Zhou R."/>
        </authorList>
    </citation>
    <scope>NUCLEOTIDE SEQUENCE [LARGE SCALE GENOMIC DNA]</scope>
</reference>
<dbReference type="Proteomes" id="UP001057402">
    <property type="component" value="Chromosome 5"/>
</dbReference>
<accession>A0ACB9QNK2</accession>